<dbReference type="EMBL" id="MGAT01000011">
    <property type="protein sequence ID" value="OGK52893.1"/>
    <property type="molecule type" value="Genomic_DNA"/>
</dbReference>
<proteinExistence type="predicted"/>
<protein>
    <submittedName>
        <fullName evidence="1">Uncharacterized protein</fullName>
    </submittedName>
</protein>
<reference evidence="1 2" key="1">
    <citation type="journal article" date="2016" name="Nat. Commun.">
        <title>Thousands of microbial genomes shed light on interconnected biogeochemical processes in an aquifer system.</title>
        <authorList>
            <person name="Anantharaman K."/>
            <person name="Brown C.T."/>
            <person name="Hug L.A."/>
            <person name="Sharon I."/>
            <person name="Castelle C.J."/>
            <person name="Probst A.J."/>
            <person name="Thomas B.C."/>
            <person name="Singh A."/>
            <person name="Wilkins M.J."/>
            <person name="Karaoz U."/>
            <person name="Brodie E.L."/>
            <person name="Williams K.H."/>
            <person name="Hubbard S.S."/>
            <person name="Banfield J.F."/>
        </authorList>
    </citation>
    <scope>NUCLEOTIDE SEQUENCE [LARGE SCALE GENOMIC DNA]</scope>
</reference>
<dbReference type="Proteomes" id="UP000178857">
    <property type="component" value="Unassembled WGS sequence"/>
</dbReference>
<organism evidence="1 2">
    <name type="scientific">Candidatus Roizmanbacteria bacterium RIFCSPLOWO2_01_FULL_44_13</name>
    <dbReference type="NCBI Taxonomy" id="1802069"/>
    <lineage>
        <taxon>Bacteria</taxon>
        <taxon>Candidatus Roizmaniibacteriota</taxon>
    </lineage>
</organism>
<gene>
    <name evidence="1" type="ORF">A2970_00350</name>
</gene>
<evidence type="ECO:0000313" key="1">
    <source>
        <dbReference type="EMBL" id="OGK52893.1"/>
    </source>
</evidence>
<accession>A0A1F7JB97</accession>
<sequence>MNIYIGLDKYHRVLYIWIMKKIIVSQKPKTNPYRERARSQNELIDFVADQFKKLTKKNLRIPIQLYHL</sequence>
<comment type="caution">
    <text evidence="1">The sequence shown here is derived from an EMBL/GenBank/DDBJ whole genome shotgun (WGS) entry which is preliminary data.</text>
</comment>
<evidence type="ECO:0000313" key="2">
    <source>
        <dbReference type="Proteomes" id="UP000178857"/>
    </source>
</evidence>
<name>A0A1F7JB97_9BACT</name>
<dbReference type="AlphaFoldDB" id="A0A1F7JB97"/>